<feature type="compositionally biased region" description="Basic and acidic residues" evidence="1">
    <location>
        <begin position="428"/>
        <end position="440"/>
    </location>
</feature>
<dbReference type="EMBL" id="RBNI01000366">
    <property type="protein sequence ID" value="RUP51885.1"/>
    <property type="molecule type" value="Genomic_DNA"/>
</dbReference>
<dbReference type="Proteomes" id="UP000268093">
    <property type="component" value="Unassembled WGS sequence"/>
</dbReference>
<feature type="region of interest" description="Disordered" evidence="1">
    <location>
        <begin position="373"/>
        <end position="471"/>
    </location>
</feature>
<proteinExistence type="predicted"/>
<accession>A0A433DM37</accession>
<reference evidence="2 3" key="1">
    <citation type="journal article" date="2018" name="New Phytol.">
        <title>Phylogenomics of Endogonaceae and evolution of mycorrhizas within Mucoromycota.</title>
        <authorList>
            <person name="Chang Y."/>
            <person name="Desiro A."/>
            <person name="Na H."/>
            <person name="Sandor L."/>
            <person name="Lipzen A."/>
            <person name="Clum A."/>
            <person name="Barry K."/>
            <person name="Grigoriev I.V."/>
            <person name="Martin F.M."/>
            <person name="Stajich J.E."/>
            <person name="Smith M.E."/>
            <person name="Bonito G."/>
            <person name="Spatafora J.W."/>
        </authorList>
    </citation>
    <scope>NUCLEOTIDE SEQUENCE [LARGE SCALE GENOMIC DNA]</scope>
    <source>
        <strain evidence="2 3">GMNB39</strain>
    </source>
</reference>
<sequence length="471" mass="53747">MAILRTLEHELKHRMKLAKRRPVANARAQVTSFNASVHPENIPDHNDPYKVEWTDVGTNGETGPGFLIGQKALCLPSSALTRYRLLYPLRHGSFNTQDYDSLREVLGDLETIWTEAIKEELGIEKGDLKNCNAVLVIPDTYNKAFVTEIVTMLLRFMRFRGVFVQQVRIIYLPESSCATFGAGISVACVVDIGAQKTSIACVEDGMCLPDSRVYLNYGGDDITTFFTALLLRNRFPYGDIDLARAYDWRLAEELKEKFCTMNEVGEHMTWSIVRFWSCVPRCYFLKPHCEFGILRDTRRRSACRFTISTRVCRIRRPRNISSRCMMKLSWRPCLVPRRRHVNPPRHRRRPEYPGSCGVVRGEDQKVLLKHHSRRRGRVGERVREDAGRSYRHHRPRAVSRDRPRGRTSCTARDGPAPAGVEGCVGTEQARHSKRNVDRQKGMGRGRRQVSKGSGVVRLVGEEDSSGKLGMK</sequence>
<keyword evidence="3" id="KW-1185">Reference proteome</keyword>
<dbReference type="Pfam" id="PF00022">
    <property type="entry name" value="Actin"/>
    <property type="match status" value="1"/>
</dbReference>
<evidence type="ECO:0000256" key="1">
    <source>
        <dbReference type="SAM" id="MobiDB-lite"/>
    </source>
</evidence>
<protein>
    <submittedName>
        <fullName evidence="2">Uncharacterized protein</fullName>
    </submittedName>
</protein>
<organism evidence="2 3">
    <name type="scientific">Jimgerdemannia flammicorona</name>
    <dbReference type="NCBI Taxonomy" id="994334"/>
    <lineage>
        <taxon>Eukaryota</taxon>
        <taxon>Fungi</taxon>
        <taxon>Fungi incertae sedis</taxon>
        <taxon>Mucoromycota</taxon>
        <taxon>Mucoromycotina</taxon>
        <taxon>Endogonomycetes</taxon>
        <taxon>Endogonales</taxon>
        <taxon>Endogonaceae</taxon>
        <taxon>Jimgerdemannia</taxon>
    </lineage>
</organism>
<evidence type="ECO:0000313" key="3">
    <source>
        <dbReference type="Proteomes" id="UP000268093"/>
    </source>
</evidence>
<dbReference type="CDD" id="cd10206">
    <property type="entry name" value="ASKHA_NBD_Arp8-like"/>
    <property type="match status" value="1"/>
</dbReference>
<dbReference type="SUPFAM" id="SSF53067">
    <property type="entry name" value="Actin-like ATPase domain"/>
    <property type="match status" value="1"/>
</dbReference>
<gene>
    <name evidence="2" type="ORF">BC936DRAFT_144904</name>
</gene>
<dbReference type="PANTHER" id="PTHR11937">
    <property type="entry name" value="ACTIN"/>
    <property type="match status" value="1"/>
</dbReference>
<dbReference type="OrthoDB" id="5572108at2759"/>
<comment type="caution">
    <text evidence="2">The sequence shown here is derived from an EMBL/GenBank/DDBJ whole genome shotgun (WGS) entry which is preliminary data.</text>
</comment>
<dbReference type="Gene3D" id="3.30.420.40">
    <property type="match status" value="1"/>
</dbReference>
<feature type="compositionally biased region" description="Basic and acidic residues" evidence="1">
    <location>
        <begin position="377"/>
        <end position="388"/>
    </location>
</feature>
<dbReference type="AlphaFoldDB" id="A0A433DM37"/>
<dbReference type="InterPro" id="IPR043129">
    <property type="entry name" value="ATPase_NBD"/>
</dbReference>
<name>A0A433DM37_9FUNG</name>
<dbReference type="Gene3D" id="3.90.640.10">
    <property type="entry name" value="Actin, Chain A, domain 4"/>
    <property type="match status" value="1"/>
</dbReference>
<evidence type="ECO:0000313" key="2">
    <source>
        <dbReference type="EMBL" id="RUP51885.1"/>
    </source>
</evidence>
<dbReference type="InterPro" id="IPR004000">
    <property type="entry name" value="Actin"/>
</dbReference>